<evidence type="ECO:0000313" key="2">
    <source>
        <dbReference type="EMBL" id="AWR21715.1"/>
    </source>
</evidence>
<keyword evidence="3" id="KW-1185">Reference proteome</keyword>
<protein>
    <submittedName>
        <fullName evidence="2">Inner membrane protein YhaH</fullName>
    </submittedName>
</protein>
<sequence>MEIMNFSQAIQSVFSKATKLEGRAPRSEYWYWVLFTFIVQMFTILPVILVAMLIPQRDVWAILPFLIAAGSIWVFLWITRITVTVRRYHDQGMSGWMFFIGFIPAVGGLLEIIFMLQPSQPGSNKFGVQYLGK</sequence>
<keyword evidence="1" id="KW-0472">Membrane</keyword>
<evidence type="ECO:0000256" key="1">
    <source>
        <dbReference type="SAM" id="Phobius"/>
    </source>
</evidence>
<dbReference type="Pfam" id="PF05656">
    <property type="entry name" value="DUF805"/>
    <property type="match status" value="1"/>
</dbReference>
<feature type="transmembrane region" description="Helical" evidence="1">
    <location>
        <begin position="95"/>
        <end position="116"/>
    </location>
</feature>
<dbReference type="Proteomes" id="UP000246894">
    <property type="component" value="Chromosome"/>
</dbReference>
<reference evidence="2 3" key="1">
    <citation type="submission" date="2017-10" db="EMBL/GenBank/DDBJ databases">
        <title>Genome of an Actinobacterium that displays light-enhanced growth.</title>
        <authorList>
            <person name="Maresca J.A."/>
            <person name="Hempel P."/>
            <person name="Shevchenko O."/>
            <person name="Miller K.J."/>
            <person name="Hahn M.W."/>
        </authorList>
    </citation>
    <scope>NUCLEOTIDE SEQUENCE [LARGE SCALE GENOMIC DNA]</scope>
    <source>
        <strain evidence="2 3">MWH-Mo1</strain>
    </source>
</reference>
<feature type="transmembrane region" description="Helical" evidence="1">
    <location>
        <begin position="29"/>
        <end position="54"/>
    </location>
</feature>
<dbReference type="InterPro" id="IPR008523">
    <property type="entry name" value="DUF805"/>
</dbReference>
<dbReference type="OrthoDB" id="9812349at2"/>
<name>A0A2Z3RY35_9MICO</name>
<dbReference type="AlphaFoldDB" id="A0A2Z3RY35"/>
<dbReference type="KEGG" id="aum:AURMO_01121"/>
<dbReference type="GO" id="GO:0005886">
    <property type="term" value="C:plasma membrane"/>
    <property type="evidence" value="ECO:0007669"/>
    <property type="project" value="TreeGrafter"/>
</dbReference>
<dbReference type="EMBL" id="CP023994">
    <property type="protein sequence ID" value="AWR21715.1"/>
    <property type="molecule type" value="Genomic_DNA"/>
</dbReference>
<dbReference type="PANTHER" id="PTHR34980">
    <property type="entry name" value="INNER MEMBRANE PROTEIN-RELATED-RELATED"/>
    <property type="match status" value="1"/>
</dbReference>
<feature type="transmembrane region" description="Helical" evidence="1">
    <location>
        <begin position="60"/>
        <end position="83"/>
    </location>
</feature>
<gene>
    <name evidence="2" type="ORF">AURMO_01121</name>
</gene>
<evidence type="ECO:0000313" key="3">
    <source>
        <dbReference type="Proteomes" id="UP000246894"/>
    </source>
</evidence>
<organism evidence="2 3">
    <name type="scientific">Aurantimicrobium photophilum</name>
    <dbReference type="NCBI Taxonomy" id="1987356"/>
    <lineage>
        <taxon>Bacteria</taxon>
        <taxon>Bacillati</taxon>
        <taxon>Actinomycetota</taxon>
        <taxon>Actinomycetes</taxon>
        <taxon>Micrococcales</taxon>
        <taxon>Microbacteriaceae</taxon>
        <taxon>Aurantimicrobium</taxon>
    </lineage>
</organism>
<proteinExistence type="predicted"/>
<accession>A0A2Z3RY35</accession>
<dbReference type="PANTHER" id="PTHR34980:SF2">
    <property type="entry name" value="INNER MEMBRANE PROTEIN YHAH-RELATED"/>
    <property type="match status" value="1"/>
</dbReference>
<keyword evidence="1" id="KW-1133">Transmembrane helix</keyword>
<keyword evidence="1" id="KW-0812">Transmembrane</keyword>